<proteinExistence type="predicted"/>
<reference evidence="1 2" key="1">
    <citation type="submission" date="2016-01" db="EMBL/GenBank/DDBJ databases">
        <authorList>
            <person name="Oliw E.H."/>
        </authorList>
    </citation>
    <scope>NUCLEOTIDE SEQUENCE [LARGE SCALE GENOMIC DNA]</scope>
    <source>
        <strain evidence="1">LMG 27134</strain>
    </source>
</reference>
<protein>
    <submittedName>
        <fullName evidence="1">Uncharacterized protein</fullName>
    </submittedName>
</protein>
<dbReference type="Proteomes" id="UP000054683">
    <property type="component" value="Unassembled WGS sequence"/>
</dbReference>
<sequence>MDVYFDLVIRRHADIATAADCFEADIGIAGRRIVALEAGARAVPRGASATTGEAA</sequence>
<gene>
    <name evidence="1" type="ORF">AWB69_07776</name>
</gene>
<name>A0A158JGD8_9BURK</name>
<dbReference type="EMBL" id="FCOK02000085">
    <property type="protein sequence ID" value="SAL67533.1"/>
    <property type="molecule type" value="Genomic_DNA"/>
</dbReference>
<dbReference type="RefSeq" id="WP_156529117.1">
    <property type="nucleotide sequence ID" value="NZ_FCOK02000085.1"/>
</dbReference>
<organism evidence="1 2">
    <name type="scientific">Caballeronia udeis</name>
    <dbReference type="NCBI Taxonomy" id="1232866"/>
    <lineage>
        <taxon>Bacteria</taxon>
        <taxon>Pseudomonadati</taxon>
        <taxon>Pseudomonadota</taxon>
        <taxon>Betaproteobacteria</taxon>
        <taxon>Burkholderiales</taxon>
        <taxon>Burkholderiaceae</taxon>
        <taxon>Caballeronia</taxon>
    </lineage>
</organism>
<evidence type="ECO:0000313" key="2">
    <source>
        <dbReference type="Proteomes" id="UP000054683"/>
    </source>
</evidence>
<accession>A0A158JGD8</accession>
<dbReference type="AlphaFoldDB" id="A0A158JGD8"/>
<evidence type="ECO:0000313" key="1">
    <source>
        <dbReference type="EMBL" id="SAL67533.1"/>
    </source>
</evidence>